<accession>A0A381XVE9</accession>
<feature type="non-terminal residue" evidence="1">
    <location>
        <position position="1"/>
    </location>
</feature>
<dbReference type="PANTHER" id="PTHR10617">
    <property type="entry name" value="ELECTRON TRANSFER FLAVOPROTEIN-UBIQUINONE OXIDOREDUCTASE"/>
    <property type="match status" value="1"/>
</dbReference>
<dbReference type="InterPro" id="IPR036188">
    <property type="entry name" value="FAD/NAD-bd_sf"/>
</dbReference>
<protein>
    <submittedName>
        <fullName evidence="1">Uncharacterized protein</fullName>
    </submittedName>
</protein>
<dbReference type="PROSITE" id="PS51257">
    <property type="entry name" value="PROKAR_LIPOPROTEIN"/>
    <property type="match status" value="1"/>
</dbReference>
<reference evidence="1" key="1">
    <citation type="submission" date="2018-05" db="EMBL/GenBank/DDBJ databases">
        <authorList>
            <person name="Lanie J.A."/>
            <person name="Ng W.-L."/>
            <person name="Kazmierczak K.M."/>
            <person name="Andrzejewski T.M."/>
            <person name="Davidsen T.M."/>
            <person name="Wayne K.J."/>
            <person name="Tettelin H."/>
            <person name="Glass J.I."/>
            <person name="Rusch D."/>
            <person name="Podicherti R."/>
            <person name="Tsui H.-C.T."/>
            <person name="Winkler M.E."/>
        </authorList>
    </citation>
    <scope>NUCLEOTIDE SEQUENCE</scope>
</reference>
<dbReference type="AlphaFoldDB" id="A0A381XVE9"/>
<name>A0A381XVE9_9ZZZZ</name>
<evidence type="ECO:0000313" key="1">
    <source>
        <dbReference type="EMBL" id="SVA68774.1"/>
    </source>
</evidence>
<gene>
    <name evidence="1" type="ORF">METZ01_LOCUS121628</name>
</gene>
<dbReference type="Gene3D" id="3.50.50.60">
    <property type="entry name" value="FAD/NAD(P)-binding domain"/>
    <property type="match status" value="1"/>
</dbReference>
<dbReference type="SUPFAM" id="SSF51905">
    <property type="entry name" value="FAD/NAD(P)-binding domain"/>
    <property type="match status" value="1"/>
</dbReference>
<dbReference type="Pfam" id="PF13450">
    <property type="entry name" value="NAD_binding_8"/>
    <property type="match status" value="1"/>
</dbReference>
<feature type="non-terminal residue" evidence="1">
    <location>
        <position position="115"/>
    </location>
</feature>
<proteinExistence type="predicted"/>
<dbReference type="Gene3D" id="3.30.9.90">
    <property type="match status" value="1"/>
</dbReference>
<dbReference type="GO" id="GO:0004174">
    <property type="term" value="F:electron-transferring-flavoprotein dehydrogenase activity"/>
    <property type="evidence" value="ECO:0007669"/>
    <property type="project" value="InterPro"/>
</dbReference>
<dbReference type="PANTHER" id="PTHR10617:SF107">
    <property type="entry name" value="ELECTRON TRANSFER FLAVOPROTEIN-UBIQUINONE OXIDOREDUCTASE, MITOCHONDRIAL"/>
    <property type="match status" value="1"/>
</dbReference>
<dbReference type="InterPro" id="IPR040156">
    <property type="entry name" value="ETF-QO"/>
</dbReference>
<organism evidence="1">
    <name type="scientific">marine metagenome</name>
    <dbReference type="NCBI Taxonomy" id="408172"/>
    <lineage>
        <taxon>unclassified sequences</taxon>
        <taxon>metagenomes</taxon>
        <taxon>ecological metagenomes</taxon>
    </lineage>
</organism>
<sequence>MKRESLEFDVVIVGAGPAGLSAACRLGQLAEEKGLDISVCLVEKGAEVGSHILSGAVFETRALDELFPDWKERGAPVRVPVEKDFFYWLFSERIGLNVPRLLVPKVMRNSGNYVV</sequence>
<dbReference type="EMBL" id="UINC01016536">
    <property type="protein sequence ID" value="SVA68774.1"/>
    <property type="molecule type" value="Genomic_DNA"/>
</dbReference>